<dbReference type="CDD" id="cd18186">
    <property type="entry name" value="BTB_POZ_ZBTB_KLHL-like"/>
    <property type="match status" value="1"/>
</dbReference>
<dbReference type="Proteomes" id="UP001218218">
    <property type="component" value="Unassembled WGS sequence"/>
</dbReference>
<sequence>MSSDESPSPKRQRTEDAPITRSEIWKRDGSVVLQAANTQFRVHWSVLEENSSVFRGMQGLPQPVAQDSVDGCPVVEISDDPVDVEYLLEALYNPSHISLPESPPFPGWRKYDFKDLFDSAVARLTSRYPTTLQAFDAVVLQPTTDTLEYYGALDFDIVTLASENNILSVLPCAYYRLLNQFNLYTSVTDYSRQSSLFDGVQKEDGTITHLSGLDLRRCVVAREKLLTTQFQPGYTFGWARQWVFNDCEDASRCRALREDIQRMHLDGAHIRVLARSSHFLSHPRCFPCTRHMTESIDRGRKKTWDELPKFFDLPPWGELKNNI</sequence>
<protein>
    <recommendedName>
        <fullName evidence="4">BTB domain-containing protein</fullName>
    </recommendedName>
</protein>
<evidence type="ECO:0000313" key="2">
    <source>
        <dbReference type="EMBL" id="KAJ7307102.1"/>
    </source>
</evidence>
<gene>
    <name evidence="2" type="ORF">DFH08DRAFT_824364</name>
</gene>
<dbReference type="EMBL" id="JARIHO010000089">
    <property type="protein sequence ID" value="KAJ7307102.1"/>
    <property type="molecule type" value="Genomic_DNA"/>
</dbReference>
<reference evidence="2" key="1">
    <citation type="submission" date="2023-03" db="EMBL/GenBank/DDBJ databases">
        <title>Massive genome expansion in bonnet fungi (Mycena s.s.) driven by repeated elements and novel gene families across ecological guilds.</title>
        <authorList>
            <consortium name="Lawrence Berkeley National Laboratory"/>
            <person name="Harder C.B."/>
            <person name="Miyauchi S."/>
            <person name="Viragh M."/>
            <person name="Kuo A."/>
            <person name="Thoen E."/>
            <person name="Andreopoulos B."/>
            <person name="Lu D."/>
            <person name="Skrede I."/>
            <person name="Drula E."/>
            <person name="Henrissat B."/>
            <person name="Morin E."/>
            <person name="Kohler A."/>
            <person name="Barry K."/>
            <person name="LaButti K."/>
            <person name="Morin E."/>
            <person name="Salamov A."/>
            <person name="Lipzen A."/>
            <person name="Mereny Z."/>
            <person name="Hegedus B."/>
            <person name="Baldrian P."/>
            <person name="Stursova M."/>
            <person name="Weitz H."/>
            <person name="Taylor A."/>
            <person name="Grigoriev I.V."/>
            <person name="Nagy L.G."/>
            <person name="Martin F."/>
            <person name="Kauserud H."/>
        </authorList>
    </citation>
    <scope>NUCLEOTIDE SEQUENCE</scope>
    <source>
        <strain evidence="2">CBHHK002</strain>
    </source>
</reference>
<feature type="region of interest" description="Disordered" evidence="1">
    <location>
        <begin position="1"/>
        <end position="21"/>
    </location>
</feature>
<organism evidence="2 3">
    <name type="scientific">Mycena albidolilacea</name>
    <dbReference type="NCBI Taxonomy" id="1033008"/>
    <lineage>
        <taxon>Eukaryota</taxon>
        <taxon>Fungi</taxon>
        <taxon>Dikarya</taxon>
        <taxon>Basidiomycota</taxon>
        <taxon>Agaricomycotina</taxon>
        <taxon>Agaricomycetes</taxon>
        <taxon>Agaricomycetidae</taxon>
        <taxon>Agaricales</taxon>
        <taxon>Marasmiineae</taxon>
        <taxon>Mycenaceae</taxon>
        <taxon>Mycena</taxon>
    </lineage>
</organism>
<comment type="caution">
    <text evidence="2">The sequence shown here is derived from an EMBL/GenBank/DDBJ whole genome shotgun (WGS) entry which is preliminary data.</text>
</comment>
<evidence type="ECO:0000313" key="3">
    <source>
        <dbReference type="Proteomes" id="UP001218218"/>
    </source>
</evidence>
<dbReference type="AlphaFoldDB" id="A0AAD6Z4J1"/>
<accession>A0AAD6Z4J1</accession>
<name>A0AAD6Z4J1_9AGAR</name>
<proteinExistence type="predicted"/>
<keyword evidence="3" id="KW-1185">Reference proteome</keyword>
<feature type="compositionally biased region" description="Basic and acidic residues" evidence="1">
    <location>
        <begin position="12"/>
        <end position="21"/>
    </location>
</feature>
<evidence type="ECO:0008006" key="4">
    <source>
        <dbReference type="Google" id="ProtNLM"/>
    </source>
</evidence>
<evidence type="ECO:0000256" key="1">
    <source>
        <dbReference type="SAM" id="MobiDB-lite"/>
    </source>
</evidence>